<evidence type="ECO:0000313" key="1">
    <source>
        <dbReference type="EMBL" id="KAK3689751.1"/>
    </source>
</evidence>
<reference evidence="1" key="2">
    <citation type="submission" date="2023-06" db="EMBL/GenBank/DDBJ databases">
        <authorList>
            <consortium name="Lawrence Berkeley National Laboratory"/>
            <person name="Haridas S."/>
            <person name="Hensen N."/>
            <person name="Bonometti L."/>
            <person name="Westerberg I."/>
            <person name="Brannstrom I.O."/>
            <person name="Guillou S."/>
            <person name="Cros-Aarteil S."/>
            <person name="Calhoun S."/>
            <person name="Kuo A."/>
            <person name="Mondo S."/>
            <person name="Pangilinan J."/>
            <person name="Riley R."/>
            <person name="Labutti K."/>
            <person name="Andreopoulos B."/>
            <person name="Lipzen A."/>
            <person name="Chen C."/>
            <person name="Yanf M."/>
            <person name="Daum C."/>
            <person name="Ng V."/>
            <person name="Clum A."/>
            <person name="Steindorff A."/>
            <person name="Ohm R."/>
            <person name="Martin F."/>
            <person name="Silar P."/>
            <person name="Natvig D."/>
            <person name="Lalanne C."/>
            <person name="Gautier V."/>
            <person name="Ament-Velasquez S.L."/>
            <person name="Kruys A."/>
            <person name="Hutchinson M.I."/>
            <person name="Powell A.J."/>
            <person name="Barry K."/>
            <person name="Miller A.N."/>
            <person name="Grigoriev I.V."/>
            <person name="Debuchy R."/>
            <person name="Gladieux P."/>
            <person name="Thoren M.H."/>
            <person name="Johannesson H."/>
        </authorList>
    </citation>
    <scope>NUCLEOTIDE SEQUENCE</scope>
    <source>
        <strain evidence="1">CBS 314.62</strain>
    </source>
</reference>
<accession>A0AAE0XBR4</accession>
<dbReference type="InterPro" id="IPR036866">
    <property type="entry name" value="RibonucZ/Hydroxyglut_hydro"/>
</dbReference>
<organism evidence="1 2">
    <name type="scientific">Podospora appendiculata</name>
    <dbReference type="NCBI Taxonomy" id="314037"/>
    <lineage>
        <taxon>Eukaryota</taxon>
        <taxon>Fungi</taxon>
        <taxon>Dikarya</taxon>
        <taxon>Ascomycota</taxon>
        <taxon>Pezizomycotina</taxon>
        <taxon>Sordariomycetes</taxon>
        <taxon>Sordariomycetidae</taxon>
        <taxon>Sordariales</taxon>
        <taxon>Podosporaceae</taxon>
        <taxon>Podospora</taxon>
    </lineage>
</organism>
<reference evidence="1" key="1">
    <citation type="journal article" date="2023" name="Mol. Phylogenet. Evol.">
        <title>Genome-scale phylogeny and comparative genomics of the fungal order Sordariales.</title>
        <authorList>
            <person name="Hensen N."/>
            <person name="Bonometti L."/>
            <person name="Westerberg I."/>
            <person name="Brannstrom I.O."/>
            <person name="Guillou S."/>
            <person name="Cros-Aarteil S."/>
            <person name="Calhoun S."/>
            <person name="Haridas S."/>
            <person name="Kuo A."/>
            <person name="Mondo S."/>
            <person name="Pangilinan J."/>
            <person name="Riley R."/>
            <person name="LaButti K."/>
            <person name="Andreopoulos B."/>
            <person name="Lipzen A."/>
            <person name="Chen C."/>
            <person name="Yan M."/>
            <person name="Daum C."/>
            <person name="Ng V."/>
            <person name="Clum A."/>
            <person name="Steindorff A."/>
            <person name="Ohm R.A."/>
            <person name="Martin F."/>
            <person name="Silar P."/>
            <person name="Natvig D.O."/>
            <person name="Lalanne C."/>
            <person name="Gautier V."/>
            <person name="Ament-Velasquez S.L."/>
            <person name="Kruys A."/>
            <person name="Hutchinson M.I."/>
            <person name="Powell A.J."/>
            <person name="Barry K."/>
            <person name="Miller A.N."/>
            <person name="Grigoriev I.V."/>
            <person name="Debuchy R."/>
            <person name="Gladieux P."/>
            <person name="Hiltunen Thoren M."/>
            <person name="Johannesson H."/>
        </authorList>
    </citation>
    <scope>NUCLEOTIDE SEQUENCE</scope>
    <source>
        <strain evidence="1">CBS 314.62</strain>
    </source>
</reference>
<protein>
    <submittedName>
        <fullName evidence="1">Uncharacterized protein</fullName>
    </submittedName>
</protein>
<dbReference type="Gene3D" id="3.60.15.10">
    <property type="entry name" value="Ribonuclease Z/Hydroxyacylglutathione hydrolase-like"/>
    <property type="match status" value="1"/>
</dbReference>
<dbReference type="EMBL" id="JAULSO010000002">
    <property type="protein sequence ID" value="KAK3689751.1"/>
    <property type="molecule type" value="Genomic_DNA"/>
</dbReference>
<evidence type="ECO:0000313" key="2">
    <source>
        <dbReference type="Proteomes" id="UP001270362"/>
    </source>
</evidence>
<feature type="non-terminal residue" evidence="1">
    <location>
        <position position="1"/>
    </location>
</feature>
<proteinExistence type="predicted"/>
<sequence>MAAAHRYGVASFHININIGDGAIHILFSFTDAAPATKTVERAVFLDGGHGIPNFYDSDKRGISNMNIYRTIRQIEEDFECQGPLRGGSNGTRKMLQFDAFVVSHWDKDHSQGLMWFLVDDIEDAHSRRQPGEAIKLSRAVYDHNNALASTLFAPTWNKKHKPAWRAKTFSWEWDKYFKAGDHDNTATKLKLDATVSIRYAPGVGQWADGVLRIRIGTENLLGCNFFARELVDALDATHGSITALLTANKPEVPHAVPAGDPVPLVPGMYCVAANARVLGGTEDFDKRITTEKNASSIITLVIWNQNSYVSHYSAGDAHILLEEAVMDWMGYQANDNNGVRVVKMSHHGSATSNPHTLWTRLKPFNVVCSAGDKKTFGHPRWEVLHDLESWLTYNLSSVAASPHPLFLTMYPYYLGIAPEAGEYQKLSFKESEDVFERMVNDRQAFITARANAVPPNLAAVPYNIGDGYFHEKTNGTLTAEKLLRGIYKNIRWQILLSVKELHQLRYDRMEYIRFENFGSDGAARNNTEVRGSYSGVRVIQEGNIIRHRQALQLLSGHDTRRLSCESYCSDFMSVGSEPALQFQDSVYLVVPEDSIPLGIDDGTTVEKGILPKTNLLHPFVQDLATGLLRLQHCPKPGERTPFADTDEWQTWFRHALNTPLAQLNFTAAKWPLDDSDTGQFDISITLADNRVLVLDTQGAPTALGVSSAAIANMVSARSILP</sequence>
<gene>
    <name evidence="1" type="ORF">B0T22DRAFT_379908</name>
</gene>
<comment type="caution">
    <text evidence="1">The sequence shown here is derived from an EMBL/GenBank/DDBJ whole genome shotgun (WGS) entry which is preliminary data.</text>
</comment>
<dbReference type="AlphaFoldDB" id="A0AAE0XBR4"/>
<dbReference type="SUPFAM" id="SSF56281">
    <property type="entry name" value="Metallo-hydrolase/oxidoreductase"/>
    <property type="match status" value="1"/>
</dbReference>
<name>A0AAE0XBR4_9PEZI</name>
<dbReference type="InterPro" id="IPR052159">
    <property type="entry name" value="Competence_DNA_uptake"/>
</dbReference>
<dbReference type="PANTHER" id="PTHR30619:SF1">
    <property type="entry name" value="RECOMBINATION PROTEIN 2"/>
    <property type="match status" value="1"/>
</dbReference>
<keyword evidence="2" id="KW-1185">Reference proteome</keyword>
<dbReference type="Proteomes" id="UP001270362">
    <property type="component" value="Unassembled WGS sequence"/>
</dbReference>
<dbReference type="PANTHER" id="PTHR30619">
    <property type="entry name" value="DNA INTERNALIZATION/COMPETENCE PROTEIN COMEC/REC2"/>
    <property type="match status" value="1"/>
</dbReference>